<dbReference type="EMBL" id="FO082058">
    <property type="protein sequence ID" value="CCE73519.1"/>
    <property type="molecule type" value="Genomic_DNA"/>
</dbReference>
<evidence type="ECO:0000256" key="8">
    <source>
        <dbReference type="PIRNR" id="PIRNR038994"/>
    </source>
</evidence>
<feature type="binding site" evidence="11">
    <location>
        <position position="139"/>
    </location>
    <ligand>
        <name>Zn(2+)</name>
        <dbReference type="ChEBI" id="CHEBI:29105"/>
    </ligand>
</feature>
<dbReference type="CDD" id="cd00854">
    <property type="entry name" value="NagA"/>
    <property type="match status" value="1"/>
</dbReference>
<feature type="binding site" evidence="10">
    <location>
        <position position="241"/>
    </location>
    <ligand>
        <name>substrate</name>
    </ligand>
</feature>
<feature type="binding site" evidence="11">
    <location>
        <position position="209"/>
    </location>
    <ligand>
        <name>Zn(2+)</name>
        <dbReference type="ChEBI" id="CHEBI:29105"/>
    </ligand>
</feature>
<evidence type="ECO:0000256" key="3">
    <source>
        <dbReference type="ARBA" id="ARBA00018029"/>
    </source>
</evidence>
<dbReference type="OrthoDB" id="10264777at2759"/>
<evidence type="ECO:0000256" key="10">
    <source>
        <dbReference type="PIRSR" id="PIRSR038994-2"/>
    </source>
</evidence>
<dbReference type="Gene3D" id="3.20.20.140">
    <property type="entry name" value="Metal-dependent hydrolases"/>
    <property type="match status" value="1"/>
</dbReference>
<comment type="cofactor">
    <cofactor evidence="11">
        <name>a divalent metal cation</name>
        <dbReference type="ChEBI" id="CHEBI:60240"/>
    </cofactor>
    <text evidence="11">Binds 1 divalent metal cation per subunit.</text>
</comment>
<evidence type="ECO:0000256" key="5">
    <source>
        <dbReference type="ARBA" id="ARBA00022801"/>
    </source>
</evidence>
<dbReference type="Proteomes" id="UP000005222">
    <property type="component" value="Chromosome B"/>
</dbReference>
<evidence type="ECO:0000256" key="9">
    <source>
        <dbReference type="PIRSR" id="PIRSR038994-1"/>
    </source>
</evidence>
<reference evidence="14" key="1">
    <citation type="submission" date="2011-10" db="EMBL/GenBank/DDBJ databases">
        <authorList>
            <person name="Genoscope - CEA"/>
        </authorList>
    </citation>
    <scope>NUCLEOTIDE SEQUENCE</scope>
    <source>
        <strain evidence="14">CBS 7064</strain>
    </source>
</reference>
<evidence type="ECO:0000313" key="13">
    <source>
        <dbReference type="EMBL" id="CCE72958.1"/>
    </source>
</evidence>
<comment type="catalytic activity">
    <reaction evidence="7 8">
        <text>N-acetyl-D-glucosamine 6-phosphate + H2O = D-glucosamine 6-phosphate + acetate</text>
        <dbReference type="Rhea" id="RHEA:22936"/>
        <dbReference type="ChEBI" id="CHEBI:15377"/>
        <dbReference type="ChEBI" id="CHEBI:30089"/>
        <dbReference type="ChEBI" id="CHEBI:57513"/>
        <dbReference type="ChEBI" id="CHEBI:58725"/>
        <dbReference type="EC" id="3.5.1.25"/>
    </reaction>
</comment>
<evidence type="ECO:0000259" key="12">
    <source>
        <dbReference type="Pfam" id="PF01979"/>
    </source>
</evidence>
<feature type="binding site" evidence="10">
    <location>
        <position position="150"/>
    </location>
    <ligand>
        <name>substrate</name>
    </ligand>
</feature>
<keyword evidence="6 8" id="KW-0119">Carbohydrate metabolism</keyword>
<dbReference type="SUPFAM" id="SSF51556">
    <property type="entry name" value="Metallo-dependent hydrolases"/>
    <property type="match status" value="1"/>
</dbReference>
<feature type="binding site" evidence="10">
    <location>
        <begin position="233"/>
        <end position="234"/>
    </location>
    <ligand>
        <name>substrate</name>
    </ligand>
</feature>
<dbReference type="GO" id="GO:0006046">
    <property type="term" value="P:N-acetylglucosamine catabolic process"/>
    <property type="evidence" value="ECO:0007669"/>
    <property type="project" value="TreeGrafter"/>
</dbReference>
<dbReference type="SUPFAM" id="SSF51338">
    <property type="entry name" value="Composite domain of metallo-dependent hydrolases"/>
    <property type="match status" value="1"/>
</dbReference>
<evidence type="ECO:0000256" key="1">
    <source>
        <dbReference type="ARBA" id="ARBA00010716"/>
    </source>
</evidence>
<dbReference type="InterPro" id="IPR003764">
    <property type="entry name" value="GlcNAc_6-P_deAcase"/>
</dbReference>
<dbReference type="InterPro" id="IPR011059">
    <property type="entry name" value="Metal-dep_hydrolase_composite"/>
</dbReference>
<organism evidence="14 15">
    <name type="scientific">Pichia sorbitophila (strain ATCC MYA-4447 / BCRC 22081 / CBS 7064 / NBRC 10061 / NRRL Y-12695)</name>
    <name type="common">Hybrid yeast</name>
    <dbReference type="NCBI Taxonomy" id="559304"/>
    <lineage>
        <taxon>Eukaryota</taxon>
        <taxon>Fungi</taxon>
        <taxon>Dikarya</taxon>
        <taxon>Ascomycota</taxon>
        <taxon>Saccharomycotina</taxon>
        <taxon>Pichiomycetes</taxon>
        <taxon>Debaryomycetaceae</taxon>
        <taxon>Millerozyma</taxon>
    </lineage>
</organism>
<dbReference type="Gene3D" id="2.30.40.10">
    <property type="entry name" value="Urease, subunit C, domain 1"/>
    <property type="match status" value="1"/>
</dbReference>
<keyword evidence="15" id="KW-1185">Reference proteome</keyword>
<gene>
    <name evidence="14" type="primary">Piso0_000565</name>
    <name evidence="13" type="ORF">GNLVRS01_PISO0A12144g</name>
    <name evidence="14" type="ORF">GNLVRS01_PISO0B12211g</name>
</gene>
<feature type="active site" description="Proton donor/acceptor" evidence="9">
    <location>
        <position position="290"/>
    </location>
</feature>
<protein>
    <recommendedName>
        <fullName evidence="3 8">N-acetylglucosamine-6-phosphate deacetylase</fullName>
        <ecNumber evidence="2 8">3.5.1.25</ecNumber>
    </recommendedName>
</protein>
<dbReference type="Pfam" id="PF01979">
    <property type="entry name" value="Amidohydro_1"/>
    <property type="match status" value="1"/>
</dbReference>
<comment type="similarity">
    <text evidence="1 8">Belongs to the metallo-dependent hydrolases superfamily. NagA family.</text>
</comment>
<evidence type="ECO:0000256" key="4">
    <source>
        <dbReference type="ARBA" id="ARBA00022723"/>
    </source>
</evidence>
<dbReference type="InParanoid" id="G8YSQ7"/>
<evidence type="ECO:0000256" key="6">
    <source>
        <dbReference type="ARBA" id="ARBA00023277"/>
    </source>
</evidence>
<dbReference type="PANTHER" id="PTHR11113">
    <property type="entry name" value="N-ACETYLGLUCOSAMINE-6-PHOSPHATE DEACETYLASE"/>
    <property type="match status" value="1"/>
</dbReference>
<dbReference type="eggNOG" id="KOG3892">
    <property type="taxonomic scope" value="Eukaryota"/>
</dbReference>
<dbReference type="HOGENOM" id="CLU_032482_0_2_1"/>
<sequence>MRYTRFTNCDLCDEGKLHHNKDLYIDNETGKIIEKPEDESDVEVVDLQGLILAPGLLDVQNNGVYGLNFSALNSKSTDKDIKDFKRDYADVMAKYLTTGVTAMCPTVTSNFPEVYEKVLEIYKRTRSKDETDCMGAHCEGPFLSHQKKGCHPEETLRAADKGIESMKEVYNKHNLSDYVAIVTAAPEVPGVLDSIPELVKQNIVYSIGHTNTDYITALKAVEKGATMLTHLYNAMPQPHHRDVGTVGLISTPIPSKTPYYGIISDGVHVDPSMVTLAYRNNPEKCVLVTDAMHLIGLPDGAYKFGDQQITKTGSRLYLKGTKTLAGAATTLPQGVRNLMSWAEIPLAEAVKTVTNNPARCINVQDKKGFLNVGCDADLVVMDHRGFLKVVYKLGKRVIAVDENSPSKLSALL</sequence>
<dbReference type="Proteomes" id="UP000005222">
    <property type="component" value="Chromosome A"/>
</dbReference>
<evidence type="ECO:0000313" key="15">
    <source>
        <dbReference type="Proteomes" id="UP000005222"/>
    </source>
</evidence>
<dbReference type="EMBL" id="FO082059">
    <property type="protein sequence ID" value="CCE72958.1"/>
    <property type="molecule type" value="Genomic_DNA"/>
</dbReference>
<dbReference type="OMA" id="PCRKGAH"/>
<evidence type="ECO:0000256" key="7">
    <source>
        <dbReference type="ARBA" id="ARBA00047647"/>
    </source>
</evidence>
<dbReference type="STRING" id="559304.G8YSQ7"/>
<dbReference type="InterPro" id="IPR006680">
    <property type="entry name" value="Amidohydro-rel"/>
</dbReference>
<accession>G8YSQ7</accession>
<reference evidence="15" key="2">
    <citation type="journal article" date="2012" name="G3 (Bethesda)">
        <title>Pichia sorbitophila, an interspecies yeast hybrid reveals early steps of genome resolution following polyploidization.</title>
        <authorList>
            <person name="Leh Louis V."/>
            <person name="Despons L."/>
            <person name="Friedrich A."/>
            <person name="Martin T."/>
            <person name="Durrens P."/>
            <person name="Casaregola S."/>
            <person name="Neuveglise C."/>
            <person name="Fairhead C."/>
            <person name="Marck C."/>
            <person name="Cruz J.A."/>
            <person name="Straub M.L."/>
            <person name="Kugler V."/>
            <person name="Sacerdot C."/>
            <person name="Uzunov Z."/>
            <person name="Thierry A."/>
            <person name="Weiss S."/>
            <person name="Bleykasten C."/>
            <person name="De Montigny J."/>
            <person name="Jacques N."/>
            <person name="Jung P."/>
            <person name="Lemaire M."/>
            <person name="Mallet S."/>
            <person name="Morel G."/>
            <person name="Richard G.F."/>
            <person name="Sarkar A."/>
            <person name="Savel G."/>
            <person name="Schacherer J."/>
            <person name="Seret M.L."/>
            <person name="Talla E."/>
            <person name="Samson G."/>
            <person name="Jubin C."/>
            <person name="Poulain J."/>
            <person name="Vacherie B."/>
            <person name="Barbe V."/>
            <person name="Pelletier E."/>
            <person name="Sherman D.J."/>
            <person name="Westhof E."/>
            <person name="Weissenbach J."/>
            <person name="Baret P.V."/>
            <person name="Wincker P."/>
            <person name="Gaillardin C."/>
            <person name="Dujon B."/>
            <person name="Souciet J.L."/>
        </authorList>
    </citation>
    <scope>NUCLEOTIDE SEQUENCE [LARGE SCALE GENOMIC DNA]</scope>
    <source>
        <strain evidence="15">ATCC MYA-4447 / BCRC 22081 / CBS 7064 / NBRC 10061 / NRRL Y-12695</strain>
    </source>
</reference>
<feature type="binding site" evidence="11">
    <location>
        <position position="230"/>
    </location>
    <ligand>
        <name>Zn(2+)</name>
        <dbReference type="ChEBI" id="CHEBI:29105"/>
    </ligand>
</feature>
<dbReference type="GO" id="GO:0046872">
    <property type="term" value="F:metal ion binding"/>
    <property type="evidence" value="ECO:0007669"/>
    <property type="project" value="UniProtKB-KW"/>
</dbReference>
<name>G8YSQ7_PICSO</name>
<dbReference type="PIRSF" id="PIRSF038994">
    <property type="entry name" value="NagA"/>
    <property type="match status" value="1"/>
</dbReference>
<dbReference type="InterPro" id="IPR032466">
    <property type="entry name" value="Metal_Hydrolase"/>
</dbReference>
<dbReference type="GO" id="GO:0008448">
    <property type="term" value="F:N-acetylglucosamine-6-phosphate deacetylase activity"/>
    <property type="evidence" value="ECO:0007669"/>
    <property type="project" value="UniProtKB-UniRule"/>
</dbReference>
<feature type="binding site" evidence="10">
    <location>
        <begin position="324"/>
        <end position="326"/>
    </location>
    <ligand>
        <name>substrate</name>
    </ligand>
</feature>
<dbReference type="NCBIfam" id="TIGR00221">
    <property type="entry name" value="nagA"/>
    <property type="match status" value="1"/>
</dbReference>
<evidence type="ECO:0000256" key="11">
    <source>
        <dbReference type="PIRSR" id="PIRSR038994-3"/>
    </source>
</evidence>
<dbReference type="AlphaFoldDB" id="G8YSQ7"/>
<dbReference type="PANTHER" id="PTHR11113:SF14">
    <property type="entry name" value="N-ACETYLGLUCOSAMINE-6-PHOSPHATE DEACETYLASE"/>
    <property type="match status" value="1"/>
</dbReference>
<dbReference type="EC" id="3.5.1.25" evidence="2 8"/>
<keyword evidence="5 8" id="KW-0378">Hydrolase</keyword>
<evidence type="ECO:0000313" key="14">
    <source>
        <dbReference type="EMBL" id="CCE73519.1"/>
    </source>
</evidence>
<feature type="binding site" evidence="10">
    <location>
        <position position="268"/>
    </location>
    <ligand>
        <name>substrate</name>
    </ligand>
</feature>
<proteinExistence type="inferred from homology"/>
<feature type="domain" description="Amidohydrolase-related" evidence="12">
    <location>
        <begin position="51"/>
        <end position="383"/>
    </location>
</feature>
<evidence type="ECO:0000256" key="2">
    <source>
        <dbReference type="ARBA" id="ARBA00011899"/>
    </source>
</evidence>
<keyword evidence="4 11" id="KW-0479">Metal-binding</keyword>